<dbReference type="GO" id="GO:0046872">
    <property type="term" value="F:metal ion binding"/>
    <property type="evidence" value="ECO:0007669"/>
    <property type="project" value="UniProtKB-KW"/>
</dbReference>
<protein>
    <recommendedName>
        <fullName evidence="15">lytic cellulose monooxygenase (C4-dehydrogenating)</fullName>
        <ecNumber evidence="15">1.14.99.56</ecNumber>
    </recommendedName>
</protein>
<dbReference type="GO" id="GO:0030245">
    <property type="term" value="P:cellulose catabolic process"/>
    <property type="evidence" value="ECO:0007669"/>
    <property type="project" value="UniProtKB-KW"/>
</dbReference>
<keyword evidence="12" id="KW-0624">Polysaccharide degradation</keyword>
<dbReference type="Gene3D" id="2.70.50.70">
    <property type="match status" value="1"/>
</dbReference>
<evidence type="ECO:0000256" key="3">
    <source>
        <dbReference type="ARBA" id="ARBA00022525"/>
    </source>
</evidence>
<feature type="chain" id="PRO_5002727178" description="lytic cellulose monooxygenase (C4-dehydrogenating)" evidence="16">
    <location>
        <begin position="20"/>
        <end position="231"/>
    </location>
</feature>
<evidence type="ECO:0000256" key="10">
    <source>
        <dbReference type="ARBA" id="ARBA00023157"/>
    </source>
</evidence>
<evidence type="ECO:0000313" key="19">
    <source>
        <dbReference type="Proteomes" id="UP000001861"/>
    </source>
</evidence>
<evidence type="ECO:0000256" key="4">
    <source>
        <dbReference type="ARBA" id="ARBA00022723"/>
    </source>
</evidence>
<dbReference type="AlphaFoldDB" id="A8NBA9"/>
<evidence type="ECO:0000256" key="7">
    <source>
        <dbReference type="ARBA" id="ARBA00023002"/>
    </source>
</evidence>
<dbReference type="OMA" id="HYTFPEL"/>
<dbReference type="PANTHER" id="PTHR33353:SF10">
    <property type="entry name" value="ENDO-BETA-1,4-GLUCANASE D"/>
    <property type="match status" value="1"/>
</dbReference>
<evidence type="ECO:0000256" key="15">
    <source>
        <dbReference type="ARBA" id="ARBA00047174"/>
    </source>
</evidence>
<dbReference type="RefSeq" id="XP_001832108.1">
    <property type="nucleotide sequence ID" value="XM_001832056.1"/>
</dbReference>
<keyword evidence="19" id="KW-1185">Reference proteome</keyword>
<comment type="caution">
    <text evidence="18">The sequence shown here is derived from an EMBL/GenBank/DDBJ whole genome shotgun (WGS) entry which is preliminary data.</text>
</comment>
<evidence type="ECO:0000256" key="8">
    <source>
        <dbReference type="ARBA" id="ARBA00023008"/>
    </source>
</evidence>
<dbReference type="KEGG" id="cci:CC1G_07479"/>
<keyword evidence="3" id="KW-0964">Secreted</keyword>
<accession>A8NBA9</accession>
<organism evidence="18 19">
    <name type="scientific">Coprinopsis cinerea (strain Okayama-7 / 130 / ATCC MYA-4618 / FGSC 9003)</name>
    <name type="common">Inky cap fungus</name>
    <name type="synonym">Hormographiella aspergillata</name>
    <dbReference type="NCBI Taxonomy" id="240176"/>
    <lineage>
        <taxon>Eukaryota</taxon>
        <taxon>Fungi</taxon>
        <taxon>Dikarya</taxon>
        <taxon>Basidiomycota</taxon>
        <taxon>Agaricomycotina</taxon>
        <taxon>Agaricomycetes</taxon>
        <taxon>Agaricomycetidae</taxon>
        <taxon>Agaricales</taxon>
        <taxon>Agaricineae</taxon>
        <taxon>Psathyrellaceae</taxon>
        <taxon>Coprinopsis</taxon>
    </lineage>
</organism>
<keyword evidence="10" id="KW-1015">Disulfide bond</keyword>
<proteinExistence type="inferred from homology"/>
<evidence type="ECO:0000256" key="9">
    <source>
        <dbReference type="ARBA" id="ARBA00023033"/>
    </source>
</evidence>
<dbReference type="eggNOG" id="ENOG502RYSN">
    <property type="taxonomic scope" value="Eukaryota"/>
</dbReference>
<dbReference type="OrthoDB" id="3496539at2759"/>
<evidence type="ECO:0000256" key="12">
    <source>
        <dbReference type="ARBA" id="ARBA00023326"/>
    </source>
</evidence>
<keyword evidence="6" id="KW-0136">Cellulose degradation</keyword>
<dbReference type="EC" id="1.14.99.56" evidence="15"/>
<dbReference type="VEuPathDB" id="FungiDB:CC1G_07479"/>
<comment type="similarity">
    <text evidence="13">Belongs to the polysaccharide monooxygenase AA9 family.</text>
</comment>
<feature type="signal peptide" evidence="16">
    <location>
        <begin position="1"/>
        <end position="19"/>
    </location>
</feature>
<dbReference type="STRING" id="240176.A8NBA9"/>
<sequence length="231" mass="24927">MFQKLFLVVLLSCASLVTSHYTYPELLINGRGTGQWVNVRRTDNFQSNNPVTDVNSINFRCYNQGTRSTAQTATVAAGSRIGFTANPSVYHPSVTNIYMARAPGSVANWDGSGAVWFRVHEISANTNGGTRMTFPSEGGSRVEFDLPRSLPSGEYLVRIENIALHGASGFGGAQFYISCAQINVTGGGNGNPGPLVSIPGVYNGREPGIMLNIYYPVPQTYVMPGPPIWRG</sequence>
<comment type="subcellular location">
    <subcellularLocation>
        <location evidence="2">Secreted</location>
    </subcellularLocation>
</comment>
<feature type="domain" description="Auxiliary Activity family 9 catalytic" evidence="17">
    <location>
        <begin position="20"/>
        <end position="221"/>
    </location>
</feature>
<gene>
    <name evidence="18" type="ORF">CC1G_07479</name>
</gene>
<dbReference type="InParanoid" id="A8NBA9"/>
<evidence type="ECO:0000256" key="5">
    <source>
        <dbReference type="ARBA" id="ARBA00022729"/>
    </source>
</evidence>
<dbReference type="CDD" id="cd21175">
    <property type="entry name" value="LPMO_AA9"/>
    <property type="match status" value="1"/>
</dbReference>
<dbReference type="GO" id="GO:0004497">
    <property type="term" value="F:monooxygenase activity"/>
    <property type="evidence" value="ECO:0007669"/>
    <property type="project" value="UniProtKB-KW"/>
</dbReference>
<dbReference type="GeneID" id="6008592"/>
<reference evidence="18 19" key="1">
    <citation type="journal article" date="2010" name="Proc. Natl. Acad. Sci. U.S.A.">
        <title>Insights into evolution of multicellular fungi from the assembled chromosomes of the mushroom Coprinopsis cinerea (Coprinus cinereus).</title>
        <authorList>
            <person name="Stajich J.E."/>
            <person name="Wilke S.K."/>
            <person name="Ahren D."/>
            <person name="Au C.H."/>
            <person name="Birren B.W."/>
            <person name="Borodovsky M."/>
            <person name="Burns C."/>
            <person name="Canback B."/>
            <person name="Casselton L.A."/>
            <person name="Cheng C.K."/>
            <person name="Deng J."/>
            <person name="Dietrich F.S."/>
            <person name="Fargo D.C."/>
            <person name="Farman M.L."/>
            <person name="Gathman A.C."/>
            <person name="Goldberg J."/>
            <person name="Guigo R."/>
            <person name="Hoegger P.J."/>
            <person name="Hooker J.B."/>
            <person name="Huggins A."/>
            <person name="James T.Y."/>
            <person name="Kamada T."/>
            <person name="Kilaru S."/>
            <person name="Kodira C."/>
            <person name="Kues U."/>
            <person name="Kupfer D."/>
            <person name="Kwan H.S."/>
            <person name="Lomsadze A."/>
            <person name="Li W."/>
            <person name="Lilly W.W."/>
            <person name="Ma L.J."/>
            <person name="Mackey A.J."/>
            <person name="Manning G."/>
            <person name="Martin F."/>
            <person name="Muraguchi H."/>
            <person name="Natvig D.O."/>
            <person name="Palmerini H."/>
            <person name="Ramesh M.A."/>
            <person name="Rehmeyer C.J."/>
            <person name="Roe B.A."/>
            <person name="Shenoy N."/>
            <person name="Stanke M."/>
            <person name="Ter-Hovhannisyan V."/>
            <person name="Tunlid A."/>
            <person name="Velagapudi R."/>
            <person name="Vision T.J."/>
            <person name="Zeng Q."/>
            <person name="Zolan M.E."/>
            <person name="Pukkila P.J."/>
        </authorList>
    </citation>
    <scope>NUCLEOTIDE SEQUENCE [LARGE SCALE GENOMIC DNA]</scope>
    <source>
        <strain evidence="19">Okayama-7 / 130 / ATCC MYA-4618 / FGSC 9003</strain>
    </source>
</reference>
<evidence type="ECO:0000259" key="17">
    <source>
        <dbReference type="Pfam" id="PF03443"/>
    </source>
</evidence>
<evidence type="ECO:0000256" key="6">
    <source>
        <dbReference type="ARBA" id="ARBA00023001"/>
    </source>
</evidence>
<comment type="catalytic activity">
    <reaction evidence="14">
        <text>[(1-&gt;4)-beta-D-glucosyl]n+m + reduced acceptor + O2 = 4-dehydro-beta-D-glucosyl-[(1-&gt;4)-beta-D-glucosyl]n-1 + [(1-&gt;4)-beta-D-glucosyl]m + acceptor + H2O.</text>
        <dbReference type="EC" id="1.14.99.56"/>
    </reaction>
</comment>
<keyword evidence="8" id="KW-0186">Copper</keyword>
<keyword evidence="9" id="KW-0503">Monooxygenase</keyword>
<evidence type="ECO:0000256" key="13">
    <source>
        <dbReference type="ARBA" id="ARBA00044502"/>
    </source>
</evidence>
<dbReference type="PANTHER" id="PTHR33353">
    <property type="entry name" value="PUTATIVE (AFU_ORTHOLOGUE AFUA_1G12560)-RELATED"/>
    <property type="match status" value="1"/>
</dbReference>
<dbReference type="InterPro" id="IPR049892">
    <property type="entry name" value="AA9"/>
</dbReference>
<comment type="cofactor">
    <cofactor evidence="1">
        <name>Cu(2+)</name>
        <dbReference type="ChEBI" id="CHEBI:29036"/>
    </cofactor>
</comment>
<evidence type="ECO:0000256" key="11">
    <source>
        <dbReference type="ARBA" id="ARBA00023277"/>
    </source>
</evidence>
<dbReference type="Pfam" id="PF03443">
    <property type="entry name" value="AA9"/>
    <property type="match status" value="1"/>
</dbReference>
<keyword evidence="11" id="KW-0119">Carbohydrate metabolism</keyword>
<keyword evidence="7" id="KW-0560">Oxidoreductase</keyword>
<dbReference type="GO" id="GO:0005576">
    <property type="term" value="C:extracellular region"/>
    <property type="evidence" value="ECO:0007669"/>
    <property type="project" value="UniProtKB-SubCell"/>
</dbReference>
<keyword evidence="4" id="KW-0479">Metal-binding</keyword>
<evidence type="ECO:0000313" key="18">
    <source>
        <dbReference type="EMBL" id="EAU89754.1"/>
    </source>
</evidence>
<evidence type="ECO:0000256" key="1">
    <source>
        <dbReference type="ARBA" id="ARBA00001973"/>
    </source>
</evidence>
<name>A8NBA9_COPC7</name>
<dbReference type="Proteomes" id="UP000001861">
    <property type="component" value="Unassembled WGS sequence"/>
</dbReference>
<evidence type="ECO:0000256" key="2">
    <source>
        <dbReference type="ARBA" id="ARBA00004613"/>
    </source>
</evidence>
<evidence type="ECO:0000256" key="14">
    <source>
        <dbReference type="ARBA" id="ARBA00045077"/>
    </source>
</evidence>
<dbReference type="EMBL" id="AACS02000009">
    <property type="protein sequence ID" value="EAU89754.1"/>
    <property type="molecule type" value="Genomic_DNA"/>
</dbReference>
<keyword evidence="5 16" id="KW-0732">Signal</keyword>
<evidence type="ECO:0000256" key="16">
    <source>
        <dbReference type="SAM" id="SignalP"/>
    </source>
</evidence>
<dbReference type="InterPro" id="IPR005103">
    <property type="entry name" value="AA9_LPMO"/>
</dbReference>